<sequence length="109" mass="11823">MKDFLATEGTLSCQTTAVTLLPHSRLIISTANIIIIIVSSSSSSSSSNNNIIILSIISSISSVSPSSSFINIIVFITTIKKMGYQFQMWLVKVYYGPQNKTDIQSGTEV</sequence>
<gene>
    <name evidence="2" type="ORF">PoB_006304600</name>
</gene>
<name>A0AAV4CXU4_9GAST</name>
<protein>
    <submittedName>
        <fullName evidence="2">Uncharacterized protein</fullName>
    </submittedName>
</protein>
<feature type="transmembrane region" description="Helical" evidence="1">
    <location>
        <begin position="26"/>
        <end position="45"/>
    </location>
</feature>
<dbReference type="Proteomes" id="UP000735302">
    <property type="component" value="Unassembled WGS sequence"/>
</dbReference>
<keyword evidence="3" id="KW-1185">Reference proteome</keyword>
<evidence type="ECO:0000313" key="3">
    <source>
        <dbReference type="Proteomes" id="UP000735302"/>
    </source>
</evidence>
<accession>A0AAV4CXU4</accession>
<feature type="transmembrane region" description="Helical" evidence="1">
    <location>
        <begin position="51"/>
        <end position="79"/>
    </location>
</feature>
<dbReference type="AlphaFoldDB" id="A0AAV4CXU4"/>
<keyword evidence="1" id="KW-0472">Membrane</keyword>
<keyword evidence="1" id="KW-0812">Transmembrane</keyword>
<organism evidence="2 3">
    <name type="scientific">Plakobranchus ocellatus</name>
    <dbReference type="NCBI Taxonomy" id="259542"/>
    <lineage>
        <taxon>Eukaryota</taxon>
        <taxon>Metazoa</taxon>
        <taxon>Spiralia</taxon>
        <taxon>Lophotrochozoa</taxon>
        <taxon>Mollusca</taxon>
        <taxon>Gastropoda</taxon>
        <taxon>Heterobranchia</taxon>
        <taxon>Euthyneura</taxon>
        <taxon>Panpulmonata</taxon>
        <taxon>Sacoglossa</taxon>
        <taxon>Placobranchoidea</taxon>
        <taxon>Plakobranchidae</taxon>
        <taxon>Plakobranchus</taxon>
    </lineage>
</organism>
<keyword evidence="1" id="KW-1133">Transmembrane helix</keyword>
<proteinExistence type="predicted"/>
<evidence type="ECO:0000313" key="2">
    <source>
        <dbReference type="EMBL" id="GFO36541.1"/>
    </source>
</evidence>
<reference evidence="2 3" key="1">
    <citation type="journal article" date="2021" name="Elife">
        <title>Chloroplast acquisition without the gene transfer in kleptoplastic sea slugs, Plakobranchus ocellatus.</title>
        <authorList>
            <person name="Maeda T."/>
            <person name="Takahashi S."/>
            <person name="Yoshida T."/>
            <person name="Shimamura S."/>
            <person name="Takaki Y."/>
            <person name="Nagai Y."/>
            <person name="Toyoda A."/>
            <person name="Suzuki Y."/>
            <person name="Arimoto A."/>
            <person name="Ishii H."/>
            <person name="Satoh N."/>
            <person name="Nishiyama T."/>
            <person name="Hasebe M."/>
            <person name="Maruyama T."/>
            <person name="Minagawa J."/>
            <person name="Obokata J."/>
            <person name="Shigenobu S."/>
        </authorList>
    </citation>
    <scope>NUCLEOTIDE SEQUENCE [LARGE SCALE GENOMIC DNA]</scope>
</reference>
<dbReference type="EMBL" id="BLXT01007071">
    <property type="protein sequence ID" value="GFO36541.1"/>
    <property type="molecule type" value="Genomic_DNA"/>
</dbReference>
<evidence type="ECO:0000256" key="1">
    <source>
        <dbReference type="SAM" id="Phobius"/>
    </source>
</evidence>
<comment type="caution">
    <text evidence="2">The sequence shown here is derived from an EMBL/GenBank/DDBJ whole genome shotgun (WGS) entry which is preliminary data.</text>
</comment>